<reference evidence="2" key="3">
    <citation type="submission" date="2025-09" db="UniProtKB">
        <authorList>
            <consortium name="Ensembl"/>
        </authorList>
    </citation>
    <scope>IDENTIFICATION</scope>
</reference>
<feature type="region of interest" description="Disordered" evidence="1">
    <location>
        <begin position="1"/>
        <end position="85"/>
    </location>
</feature>
<dbReference type="Proteomes" id="UP000008225">
    <property type="component" value="Chromosome X"/>
</dbReference>
<feature type="compositionally biased region" description="Basic and acidic residues" evidence="1">
    <location>
        <begin position="279"/>
        <end position="307"/>
    </location>
</feature>
<protein>
    <submittedName>
        <fullName evidence="2">Cancer/testis antigen family 47 member C1</fullName>
    </submittedName>
</protein>
<feature type="compositionally biased region" description="Acidic residues" evidence="1">
    <location>
        <begin position="389"/>
        <end position="402"/>
    </location>
</feature>
<evidence type="ECO:0000313" key="3">
    <source>
        <dbReference type="Proteomes" id="UP000008225"/>
    </source>
</evidence>
<feature type="compositionally biased region" description="Basic and acidic residues" evidence="1">
    <location>
        <begin position="403"/>
        <end position="412"/>
    </location>
</feature>
<reference evidence="2" key="2">
    <citation type="submission" date="2025-08" db="UniProtKB">
        <authorList>
            <consortium name="Ensembl"/>
        </authorList>
    </citation>
    <scope>IDENTIFICATION</scope>
</reference>
<dbReference type="PANTHER" id="PTHR32157">
    <property type="entry name" value="GENE 6268-RELATED"/>
    <property type="match status" value="1"/>
</dbReference>
<keyword evidence="3" id="KW-1185">Reference proteome</keyword>
<dbReference type="Ensembl" id="ENSCJAT00000123294.1">
    <property type="protein sequence ID" value="ENSCJAP00000090441.1"/>
    <property type="gene ID" value="ENSCJAG00000064726.2"/>
</dbReference>
<reference evidence="2 3" key="1">
    <citation type="submission" date="2009-03" db="EMBL/GenBank/DDBJ databases">
        <authorList>
            <person name="Warren W."/>
            <person name="Ye L."/>
            <person name="Minx P."/>
            <person name="Worley K."/>
            <person name="Gibbs R."/>
            <person name="Wilson R.K."/>
        </authorList>
    </citation>
    <scope>NUCLEOTIDE SEQUENCE [LARGE SCALE GENOMIC DNA]</scope>
</reference>
<dbReference type="Pfam" id="PF15623">
    <property type="entry name" value="CT47"/>
    <property type="match status" value="2"/>
</dbReference>
<gene>
    <name evidence="2" type="primary">CT47C1</name>
</gene>
<feature type="compositionally biased region" description="Polar residues" evidence="1">
    <location>
        <begin position="32"/>
        <end position="41"/>
    </location>
</feature>
<sequence length="462" mass="49767">MSATGDPDPPQGDQEALASQEGVQIEVAGAGNQESSNSDPNSGDVVPTAEAAGAGDGEGGDSGPNSGDVVPTAEVAGDAGPMGGLREEEGELAAALWSGSAMEESYIGMVEVEVEMEEESESDEEEEENVEEEEEEEEENREEEEEEEEDEDNFGMVAAARHYPIVGFRLQFLDMVHNFLHRIYHNDHILIRFRGSRLMVGPHPVMPSSDEPPLLVSERLGAGARAPESDDLGLIEEAEVVPEPEVPANLVEMAREPEEEPAEEAAEGKPSGEEPAEEAVPKEEAATQEPAAKKLATEEEPEDKPAAEESAEEPATQEAAAPEEEAATLIGHLRSLVSEEAATEEPAVKKLATEEEPEDKPAAEESAEEPATQEAAAPEEVTKYQYEKWDEEVQGAAGEEEKEQGKEKDAKNKLKNCKGAAEGKPRKSRYVCIAFRFFYCILGFGVHGKNMQDCCIGTHVAL</sequence>
<feature type="compositionally biased region" description="Basic and acidic residues" evidence="1">
    <location>
        <begin position="346"/>
        <end position="363"/>
    </location>
</feature>
<feature type="region of interest" description="Disordered" evidence="1">
    <location>
        <begin position="255"/>
        <end position="414"/>
    </location>
</feature>
<dbReference type="InterPro" id="IPR028930">
    <property type="entry name" value="CT47"/>
</dbReference>
<accession>A0A8I3XA55</accession>
<evidence type="ECO:0000256" key="1">
    <source>
        <dbReference type="SAM" id="MobiDB-lite"/>
    </source>
</evidence>
<organism evidence="2 3">
    <name type="scientific">Callithrix jacchus</name>
    <name type="common">White-tufted-ear marmoset</name>
    <name type="synonym">Simia Jacchus</name>
    <dbReference type="NCBI Taxonomy" id="9483"/>
    <lineage>
        <taxon>Eukaryota</taxon>
        <taxon>Metazoa</taxon>
        <taxon>Chordata</taxon>
        <taxon>Craniata</taxon>
        <taxon>Vertebrata</taxon>
        <taxon>Euteleostomi</taxon>
        <taxon>Mammalia</taxon>
        <taxon>Eutheria</taxon>
        <taxon>Euarchontoglires</taxon>
        <taxon>Primates</taxon>
        <taxon>Haplorrhini</taxon>
        <taxon>Platyrrhini</taxon>
        <taxon>Cebidae</taxon>
        <taxon>Callitrichinae</taxon>
        <taxon>Callithrix</taxon>
        <taxon>Callithrix</taxon>
    </lineage>
</organism>
<dbReference type="PANTHER" id="PTHR32157:SF0">
    <property type="entry name" value="CANCER_TESTIS ANTIGEN FAMILY 47 MEMBER C1"/>
    <property type="match status" value="1"/>
</dbReference>
<feature type="compositionally biased region" description="Low complexity" evidence="1">
    <location>
        <begin position="369"/>
        <end position="379"/>
    </location>
</feature>
<proteinExistence type="predicted"/>
<name>A0A8I3XA55_CALJA</name>
<dbReference type="GeneTree" id="ENSGT00390000002253"/>
<dbReference type="AlphaFoldDB" id="A0A8I3XA55"/>
<feature type="region of interest" description="Disordered" evidence="1">
    <location>
        <begin position="114"/>
        <end position="153"/>
    </location>
</feature>
<evidence type="ECO:0000313" key="2">
    <source>
        <dbReference type="Ensembl" id="ENSCJAP00000090441.1"/>
    </source>
</evidence>